<dbReference type="InterPro" id="IPR011041">
    <property type="entry name" value="Quinoprot_gluc/sorb_DH_b-prop"/>
</dbReference>
<name>A0A285CV34_9BACI</name>
<evidence type="ECO:0000313" key="2">
    <source>
        <dbReference type="Proteomes" id="UP000219546"/>
    </source>
</evidence>
<protein>
    <submittedName>
        <fullName evidence="1">Glucose/arabinose dehydrogenase</fullName>
    </submittedName>
</protein>
<dbReference type="RefSeq" id="WP_097158790.1">
    <property type="nucleotide sequence ID" value="NZ_JBEPMQ010000006.1"/>
</dbReference>
<dbReference type="AlphaFoldDB" id="A0A285CV34"/>
<dbReference type="Gene3D" id="2.120.10.30">
    <property type="entry name" value="TolB, C-terminal domain"/>
    <property type="match status" value="1"/>
</dbReference>
<evidence type="ECO:0000313" key="1">
    <source>
        <dbReference type="EMBL" id="SNX70898.1"/>
    </source>
</evidence>
<dbReference type="PANTHER" id="PTHR33546">
    <property type="entry name" value="LARGE, MULTIFUNCTIONAL SECRETED PROTEIN-RELATED"/>
    <property type="match status" value="1"/>
</dbReference>
<dbReference type="SUPFAM" id="SSF50952">
    <property type="entry name" value="Soluble quinoprotein glucose dehydrogenase"/>
    <property type="match status" value="1"/>
</dbReference>
<proteinExistence type="predicted"/>
<accession>A0A285CV34</accession>
<organism evidence="1 2">
    <name type="scientific">Bacillus oleivorans</name>
    <dbReference type="NCBI Taxonomy" id="1448271"/>
    <lineage>
        <taxon>Bacteria</taxon>
        <taxon>Bacillati</taxon>
        <taxon>Bacillota</taxon>
        <taxon>Bacilli</taxon>
        <taxon>Bacillales</taxon>
        <taxon>Bacillaceae</taxon>
        <taxon>Bacillus</taxon>
    </lineage>
</organism>
<dbReference type="Proteomes" id="UP000219546">
    <property type="component" value="Unassembled WGS sequence"/>
</dbReference>
<keyword evidence="2" id="KW-1185">Reference proteome</keyword>
<dbReference type="OrthoDB" id="9770043at2"/>
<dbReference type="PANTHER" id="PTHR33546:SF1">
    <property type="entry name" value="LARGE, MULTIFUNCTIONAL SECRETED PROTEIN"/>
    <property type="match status" value="1"/>
</dbReference>
<gene>
    <name evidence="1" type="ORF">SAMN05877753_104422</name>
</gene>
<dbReference type="InterPro" id="IPR011042">
    <property type="entry name" value="6-blade_b-propeller_TolB-like"/>
</dbReference>
<sequence length="578" mass="65376">MHIPEKLLVREFIWCEVNNRFYKHLYQYADDRAEGPINVLLKAQSEQTNMILYLMNLFSISKPAFDEEEVRYMDEPHSLITEVIEREKELTLIYESYPYFLANFPNLSPLIHRLRYLQHEKLNELNKLKSQFQKFNHLETNERIDRDYWLEEGYELEKIASGFTFPTSIAFDDEGELFVGESGYSYGPAYAKARILNIRKDGQIQEIASGFEGPLTGIAWYKGYFYVITGGFDGKVYRVSKDGQKKVLISGLRSGADHFTSEIVFGPDNKMYFAVGTVTNSGVVGVDNEYYGWLGQRPTFHDIPARDLKLVGQNFVSDNPLTKINPNDKVSTGAFHPFGTASRRGEVVKGQLLANGVLYRANPDGSNLEIVADGFRNVFGLGFSPEGKLFATNNGFDFRGSRPIEGDWDPLYEIRPGWYGWPDFASGLPVTLPYFKPPGHPQPQFLLEQHPPLAAQPLIRFKPHAATQKFDFSKNERFGRRGEMFLAQIGSAPPITTGEQKPSGYRVVRAMPYTGQVRDFLVNLKPGKGGKGPERPVAVRFSPDGNFLYIVDFGLLGATATTAIPYADTGAIWRVKRK</sequence>
<reference evidence="1 2" key="1">
    <citation type="submission" date="2017-08" db="EMBL/GenBank/DDBJ databases">
        <authorList>
            <person name="de Groot N.N."/>
        </authorList>
    </citation>
    <scope>NUCLEOTIDE SEQUENCE [LARGE SCALE GENOMIC DNA]</scope>
    <source>
        <strain evidence="1 2">JC228</strain>
    </source>
</reference>
<dbReference type="EMBL" id="OAOP01000004">
    <property type="protein sequence ID" value="SNX70898.1"/>
    <property type="molecule type" value="Genomic_DNA"/>
</dbReference>